<reference evidence="1 2" key="1">
    <citation type="journal article" date="2016" name="Nat. Commun.">
        <title>Thousands of microbial genomes shed light on interconnected biogeochemical processes in an aquifer system.</title>
        <authorList>
            <person name="Anantharaman K."/>
            <person name="Brown C.T."/>
            <person name="Hug L.A."/>
            <person name="Sharon I."/>
            <person name="Castelle C.J."/>
            <person name="Probst A.J."/>
            <person name="Thomas B.C."/>
            <person name="Singh A."/>
            <person name="Wilkins M.J."/>
            <person name="Karaoz U."/>
            <person name="Brodie E.L."/>
            <person name="Williams K.H."/>
            <person name="Hubbard S.S."/>
            <person name="Banfield J.F."/>
        </authorList>
    </citation>
    <scope>NUCLEOTIDE SEQUENCE [LARGE SCALE GENOMIC DNA]</scope>
</reference>
<dbReference type="Proteomes" id="UP000177354">
    <property type="component" value="Unassembled WGS sequence"/>
</dbReference>
<evidence type="ECO:0000313" key="2">
    <source>
        <dbReference type="Proteomes" id="UP000177354"/>
    </source>
</evidence>
<dbReference type="AlphaFoldDB" id="A0A1F5Z1M7"/>
<dbReference type="EMBL" id="MFJF01000018">
    <property type="protein sequence ID" value="OGG06253.1"/>
    <property type="molecule type" value="Genomic_DNA"/>
</dbReference>
<proteinExistence type="predicted"/>
<accession>A0A1F5Z1M7</accession>
<comment type="caution">
    <text evidence="1">The sequence shown here is derived from an EMBL/GenBank/DDBJ whole genome shotgun (WGS) entry which is preliminary data.</text>
</comment>
<organism evidence="1 2">
    <name type="scientific">Candidatus Gottesmanbacteria bacterium RIFCSPHIGHO2_01_FULL_40_15</name>
    <dbReference type="NCBI Taxonomy" id="1798376"/>
    <lineage>
        <taxon>Bacteria</taxon>
        <taxon>Candidatus Gottesmaniibacteriota</taxon>
    </lineage>
</organism>
<gene>
    <name evidence="1" type="ORF">A2777_06650</name>
</gene>
<protein>
    <submittedName>
        <fullName evidence="1">Uncharacterized protein</fullName>
    </submittedName>
</protein>
<sequence length="160" mass="17948">MSLEKITVRAAGFYQELNHQLALKFGSDTGRFLYGKGLFLHPDSAAQLSGISTGDLIKTITPLDTAAELNPERLKIIISTWAGKNAQEAFGRKEELLEQLVLMEENGLDFIRVIATVFPLEMIKKSLEIHKAQNITNGKNRLEQSLEYKNSMKAPPRQTF</sequence>
<evidence type="ECO:0000313" key="1">
    <source>
        <dbReference type="EMBL" id="OGG06253.1"/>
    </source>
</evidence>
<name>A0A1F5Z1M7_9BACT</name>